<feature type="region of interest" description="Disordered" evidence="1">
    <location>
        <begin position="29"/>
        <end position="239"/>
    </location>
</feature>
<dbReference type="RefSeq" id="WP_064398510.1">
    <property type="nucleotide sequence ID" value="NZ_LQIR01000034.1"/>
</dbReference>
<gene>
    <name evidence="3" type="ORF">AU192_20115</name>
</gene>
<keyword evidence="4" id="KW-1185">Reference proteome</keyword>
<feature type="compositionally biased region" description="Basic and acidic residues" evidence="1">
    <location>
        <begin position="31"/>
        <end position="67"/>
    </location>
</feature>
<evidence type="ECO:0000313" key="4">
    <source>
        <dbReference type="Proteomes" id="UP000053707"/>
    </source>
</evidence>
<feature type="chain" id="PRO_5007092490" evidence="2">
    <location>
        <begin position="29"/>
        <end position="294"/>
    </location>
</feature>
<comment type="caution">
    <text evidence="3">The sequence shown here is derived from an EMBL/GenBank/DDBJ whole genome shotgun (WGS) entry which is preliminary data.</text>
</comment>
<dbReference type="EMBL" id="LQIR01000034">
    <property type="protein sequence ID" value="KUI12365.1"/>
    <property type="molecule type" value="Genomic_DNA"/>
</dbReference>
<accession>A0A101A3M2</accession>
<evidence type="ECO:0000256" key="1">
    <source>
        <dbReference type="SAM" id="MobiDB-lite"/>
    </source>
</evidence>
<evidence type="ECO:0000313" key="3">
    <source>
        <dbReference type="EMBL" id="KUI12365.1"/>
    </source>
</evidence>
<organism evidence="3 4">
    <name type="scientific">Mycobacterium lehmannii</name>
    <dbReference type="NCBI Taxonomy" id="2048550"/>
    <lineage>
        <taxon>Bacteria</taxon>
        <taxon>Bacillati</taxon>
        <taxon>Actinomycetota</taxon>
        <taxon>Actinomycetes</taxon>
        <taxon>Mycobacteriales</taxon>
        <taxon>Mycobacteriaceae</taxon>
        <taxon>Mycobacterium</taxon>
    </lineage>
</organism>
<proteinExistence type="predicted"/>
<sequence length="294" mass="28848">MNARLAAGAGVVSVFLLVSGSGAVVAYAHPGDSRGSDRGHSADRDVGDHSRGSGNGKHDNDRRDGKRTTGSKRGGDTKGPGAAPKSRVGSGRDGLAQPSPDSRPGAVIAPESAGRTAPDSAGRAAAPDVSASRAAAPDVSASRSAVAGATPPVEAPVNTASSTGPITSGGSGAASAPAPAFEPPQVMFGNGRAPQSRELRPEIGWQPPALAPSAPVPAQPVLTPPLSPTPPAPAPLGPVSTPPAVVRQFVVAPGAGTSDPLWGLAGLLLIPVAGAALGYRQARAAQAAERIGRP</sequence>
<feature type="compositionally biased region" description="Pro residues" evidence="1">
    <location>
        <begin position="214"/>
        <end position="236"/>
    </location>
</feature>
<feature type="signal peptide" evidence="2">
    <location>
        <begin position="1"/>
        <end position="28"/>
    </location>
</feature>
<feature type="compositionally biased region" description="Low complexity" evidence="1">
    <location>
        <begin position="123"/>
        <end position="147"/>
    </location>
</feature>
<dbReference type="Proteomes" id="UP000053707">
    <property type="component" value="Unassembled WGS sequence"/>
</dbReference>
<reference evidence="3 4" key="1">
    <citation type="submission" date="2016-01" db="EMBL/GenBank/DDBJ databases">
        <authorList>
            <consortium name="TB Trials Study Group"/>
            <person name="Sutton G."/>
            <person name="Brinkac L."/>
            <person name="Sanka R."/>
            <person name="Adams M."/>
            <person name="Lau E.L."/>
            <person name="Macaden R."/>
            <person name="Grewal H.M.S."/>
        </authorList>
    </citation>
    <scope>NUCLEOTIDE SEQUENCE [LARGE SCALE GENOMIC DNA]</scope>
    <source>
        <strain evidence="3 4">IS-1744</strain>
    </source>
</reference>
<dbReference type="AlphaFoldDB" id="A0A101A3M2"/>
<evidence type="ECO:0000256" key="2">
    <source>
        <dbReference type="SAM" id="SignalP"/>
    </source>
</evidence>
<protein>
    <submittedName>
        <fullName evidence="3">Uncharacterized protein</fullName>
    </submittedName>
</protein>
<keyword evidence="2" id="KW-0732">Signal</keyword>
<name>A0A101A3M2_9MYCO</name>